<protein>
    <recommendedName>
        <fullName evidence="4">CheB-type methylesterase domain-containing protein</fullName>
    </recommendedName>
</protein>
<keyword evidence="3" id="KW-1185">Reference proteome</keyword>
<evidence type="ECO:0008006" key="4">
    <source>
        <dbReference type="Google" id="ProtNLM"/>
    </source>
</evidence>
<feature type="compositionally biased region" description="Pro residues" evidence="1">
    <location>
        <begin position="22"/>
        <end position="35"/>
    </location>
</feature>
<evidence type="ECO:0000256" key="1">
    <source>
        <dbReference type="SAM" id="MobiDB-lite"/>
    </source>
</evidence>
<accession>A0A7U7GED3</accession>
<dbReference type="EMBL" id="CBTK010000269">
    <property type="protein sequence ID" value="CDH46574.1"/>
    <property type="molecule type" value="Genomic_DNA"/>
</dbReference>
<feature type="region of interest" description="Disordered" evidence="1">
    <location>
        <begin position="1"/>
        <end position="35"/>
    </location>
</feature>
<dbReference type="InterPro" id="IPR035909">
    <property type="entry name" value="CheB_C"/>
</dbReference>
<proteinExistence type="predicted"/>
<dbReference type="Proteomes" id="UP000019184">
    <property type="component" value="Unassembled WGS sequence"/>
</dbReference>
<dbReference type="SUPFAM" id="SSF52738">
    <property type="entry name" value="Methylesterase CheB, C-terminal domain"/>
    <property type="match status" value="1"/>
</dbReference>
<comment type="caution">
    <text evidence="2">The sequence shown here is derived from an EMBL/GenBank/DDBJ whole genome shotgun (WGS) entry which is preliminary data.</text>
</comment>
<dbReference type="Gene3D" id="3.40.50.180">
    <property type="entry name" value="Methylesterase CheB, C-terminal domain"/>
    <property type="match status" value="1"/>
</dbReference>
<dbReference type="AlphaFoldDB" id="A0A7U7GED3"/>
<evidence type="ECO:0000313" key="3">
    <source>
        <dbReference type="Proteomes" id="UP000019184"/>
    </source>
</evidence>
<reference evidence="2 3" key="1">
    <citation type="journal article" date="2014" name="ISME J.">
        <title>Candidatus Competibacter-lineage genomes retrieved from metagenomes reveal functional metabolic diversity.</title>
        <authorList>
            <person name="McIlroy S.J."/>
            <person name="Albertsen M."/>
            <person name="Andresen E.K."/>
            <person name="Saunders A.M."/>
            <person name="Kristiansen R."/>
            <person name="Stokholm-Bjerregaard M."/>
            <person name="Nielsen K.L."/>
            <person name="Nielsen P.H."/>
        </authorList>
    </citation>
    <scope>NUCLEOTIDE SEQUENCE [LARGE SCALE GENOMIC DNA]</scope>
    <source>
        <strain evidence="2 3">Run_B_J11</strain>
    </source>
</reference>
<organism evidence="2 3">
    <name type="scientific">Candidatus Contendobacter odensis Run_B_J11</name>
    <dbReference type="NCBI Taxonomy" id="1400861"/>
    <lineage>
        <taxon>Bacteria</taxon>
        <taxon>Pseudomonadati</taxon>
        <taxon>Pseudomonadota</taxon>
        <taxon>Gammaproteobacteria</taxon>
        <taxon>Candidatus Competibacteraceae</taxon>
        <taxon>Candidatus Contendibacter</taxon>
    </lineage>
</organism>
<name>A0A7U7GED3_9GAMM</name>
<sequence length="78" mass="8096">MIPDEDYGYHNGVKLMSTTNGHPPPEPQSPPPPDAFPIVGIGASAGGLEALELFLSPIPGDSAWRLSSSSTSIPPTRA</sequence>
<evidence type="ECO:0000313" key="2">
    <source>
        <dbReference type="EMBL" id="CDH46574.1"/>
    </source>
</evidence>
<gene>
    <name evidence="2" type="ORF">BN874_530003</name>
</gene>